<feature type="region of interest" description="Disordered" evidence="1">
    <location>
        <begin position="34"/>
        <end position="63"/>
    </location>
</feature>
<proteinExistence type="predicted"/>
<organism evidence="2 3">
    <name type="scientific">Rhizobium mayense</name>
    <dbReference type="NCBI Taxonomy" id="1312184"/>
    <lineage>
        <taxon>Bacteria</taxon>
        <taxon>Pseudomonadati</taxon>
        <taxon>Pseudomonadota</taxon>
        <taxon>Alphaproteobacteria</taxon>
        <taxon>Hyphomicrobiales</taxon>
        <taxon>Rhizobiaceae</taxon>
        <taxon>Rhizobium/Agrobacterium group</taxon>
        <taxon>Rhizobium</taxon>
    </lineage>
</organism>
<dbReference type="EMBL" id="JARFYM010000082">
    <property type="protein sequence ID" value="MDL2403979.1"/>
    <property type="molecule type" value="Genomic_DNA"/>
</dbReference>
<protein>
    <submittedName>
        <fullName evidence="2">Uncharacterized protein</fullName>
    </submittedName>
</protein>
<name>A0ABT7K5T1_9HYPH</name>
<evidence type="ECO:0000313" key="3">
    <source>
        <dbReference type="Proteomes" id="UP001172645"/>
    </source>
</evidence>
<keyword evidence="3" id="KW-1185">Reference proteome</keyword>
<feature type="compositionally biased region" description="Basic and acidic residues" evidence="1">
    <location>
        <begin position="39"/>
        <end position="63"/>
    </location>
</feature>
<sequence length="63" mass="7420">MERNVENSTPSVLDKFIQSAKLSDSELARLQQQFDELEHEAMQEQHHEHHDESVPEPEKPKVR</sequence>
<dbReference type="RefSeq" id="WP_285873553.1">
    <property type="nucleotide sequence ID" value="NZ_JARFYM010000082.1"/>
</dbReference>
<evidence type="ECO:0000256" key="1">
    <source>
        <dbReference type="SAM" id="MobiDB-lite"/>
    </source>
</evidence>
<reference evidence="2" key="1">
    <citation type="submission" date="2023-06" db="EMBL/GenBank/DDBJ databases">
        <title>Phylogenetic Diversity of Rhizobium strains.</title>
        <authorList>
            <person name="Moura F.T."/>
            <person name="Helene L.C.F."/>
            <person name="Hungria M."/>
        </authorList>
    </citation>
    <scope>NUCLEOTIDE SEQUENCE</scope>
    <source>
        <strain evidence="2">CCGE526</strain>
    </source>
</reference>
<dbReference type="Proteomes" id="UP001172645">
    <property type="component" value="Unassembled WGS sequence"/>
</dbReference>
<evidence type="ECO:0000313" key="2">
    <source>
        <dbReference type="EMBL" id="MDL2403979.1"/>
    </source>
</evidence>
<comment type="caution">
    <text evidence="2">The sequence shown here is derived from an EMBL/GenBank/DDBJ whole genome shotgun (WGS) entry which is preliminary data.</text>
</comment>
<accession>A0ABT7K5T1</accession>
<gene>
    <name evidence="2" type="ORF">PY649_34580</name>
</gene>